<dbReference type="SUPFAM" id="SSF52540">
    <property type="entry name" value="P-loop containing nucleoside triphosphate hydrolases"/>
    <property type="match status" value="1"/>
</dbReference>
<dbReference type="GO" id="GO:0016887">
    <property type="term" value="F:ATP hydrolysis activity"/>
    <property type="evidence" value="ECO:0007669"/>
    <property type="project" value="InterPro"/>
</dbReference>
<dbReference type="EMBL" id="BIXY01000084">
    <property type="protein sequence ID" value="GCF10830.1"/>
    <property type="molecule type" value="Genomic_DNA"/>
</dbReference>
<evidence type="ECO:0000313" key="3">
    <source>
        <dbReference type="Proteomes" id="UP000322530"/>
    </source>
</evidence>
<dbReference type="RefSeq" id="WP_149403696.1">
    <property type="nucleotide sequence ID" value="NZ_BIXY01000084.1"/>
</dbReference>
<gene>
    <name evidence="2" type="ORF">KDI_43940</name>
</gene>
<proteinExistence type="predicted"/>
<dbReference type="Proteomes" id="UP000322530">
    <property type="component" value="Unassembled WGS sequence"/>
</dbReference>
<dbReference type="InterPro" id="IPR027417">
    <property type="entry name" value="P-loop_NTPase"/>
</dbReference>
<sequence length="215" mass="24998">MMILRLCVQRHLASRFLAEESNRAFVPVVWVEARPGDYGTYARLDYYRQVLTALREHAAVKDRLMQVALIPRAGRKMMDVVESLDLREAVEYALERLQVKAIVIDEAQNLMQVQAPLRPVDQLEWLKSMTNHTQVLHVLVGSYDLFEFRNLNGQAARRGRDIHFPRCRIEQKAERAEFVGALHYLLSHVPLTCDVDRLLKEWRWFAEWSVGVLGS</sequence>
<keyword evidence="3" id="KW-1185">Reference proteome</keyword>
<dbReference type="OrthoDB" id="9086539at2"/>
<accession>A0A5A5TGX8</accession>
<evidence type="ECO:0000313" key="2">
    <source>
        <dbReference type="EMBL" id="GCF10830.1"/>
    </source>
</evidence>
<dbReference type="Pfam" id="PF13401">
    <property type="entry name" value="AAA_22"/>
    <property type="match status" value="1"/>
</dbReference>
<reference evidence="2 3" key="1">
    <citation type="submission" date="2019-01" db="EMBL/GenBank/DDBJ databases">
        <title>Draft genome sequence of Dictyobacter sp. Uno17.</title>
        <authorList>
            <person name="Wang C.M."/>
            <person name="Zheng Y."/>
            <person name="Sakai Y."/>
            <person name="Abe K."/>
            <person name="Yokota A."/>
            <person name="Yabe S."/>
        </authorList>
    </citation>
    <scope>NUCLEOTIDE SEQUENCE [LARGE SCALE GENOMIC DNA]</scope>
    <source>
        <strain evidence="2 3">Uno17</strain>
    </source>
</reference>
<feature type="domain" description="ORC1/DEAH AAA+ ATPase" evidence="1">
    <location>
        <begin position="47"/>
        <end position="146"/>
    </location>
</feature>
<protein>
    <recommendedName>
        <fullName evidence="1">ORC1/DEAH AAA+ ATPase domain-containing protein</fullName>
    </recommendedName>
</protein>
<organism evidence="2 3">
    <name type="scientific">Dictyobacter arantiisoli</name>
    <dbReference type="NCBI Taxonomy" id="2014874"/>
    <lineage>
        <taxon>Bacteria</taxon>
        <taxon>Bacillati</taxon>
        <taxon>Chloroflexota</taxon>
        <taxon>Ktedonobacteria</taxon>
        <taxon>Ktedonobacterales</taxon>
        <taxon>Dictyobacteraceae</taxon>
        <taxon>Dictyobacter</taxon>
    </lineage>
</organism>
<dbReference type="AlphaFoldDB" id="A0A5A5TGX8"/>
<name>A0A5A5TGX8_9CHLR</name>
<dbReference type="InterPro" id="IPR049945">
    <property type="entry name" value="AAA_22"/>
</dbReference>
<comment type="caution">
    <text evidence="2">The sequence shown here is derived from an EMBL/GenBank/DDBJ whole genome shotgun (WGS) entry which is preliminary data.</text>
</comment>
<evidence type="ECO:0000259" key="1">
    <source>
        <dbReference type="Pfam" id="PF13401"/>
    </source>
</evidence>